<proteinExistence type="predicted"/>
<reference evidence="7" key="1">
    <citation type="submission" date="2024-03" db="EMBL/GenBank/DDBJ databases">
        <title>Chitinophaga horti sp. nov., isolated from garden soil.</title>
        <authorList>
            <person name="Lee D.S."/>
            <person name="Han D.M."/>
            <person name="Baek J.H."/>
            <person name="Choi D.G."/>
            <person name="Jeon J.H."/>
            <person name="Jeon C.O."/>
        </authorList>
    </citation>
    <scope>NUCLEOTIDE SEQUENCE [LARGE SCALE GENOMIC DNA]</scope>
    <source>
        <strain evidence="7">GPA1</strain>
    </source>
</reference>
<dbReference type="InterPro" id="IPR051906">
    <property type="entry name" value="TolC-like"/>
</dbReference>
<keyword evidence="5" id="KW-0998">Cell outer membrane</keyword>
<dbReference type="Gene3D" id="1.20.1600.10">
    <property type="entry name" value="Outer membrane efflux proteins (OEP)"/>
    <property type="match status" value="1"/>
</dbReference>
<organism evidence="6 7">
    <name type="scientific">Chitinophaga pollutisoli</name>
    <dbReference type="NCBI Taxonomy" id="3133966"/>
    <lineage>
        <taxon>Bacteria</taxon>
        <taxon>Pseudomonadati</taxon>
        <taxon>Bacteroidota</taxon>
        <taxon>Chitinophagia</taxon>
        <taxon>Chitinophagales</taxon>
        <taxon>Chitinophagaceae</taxon>
        <taxon>Chitinophaga</taxon>
    </lineage>
</organism>
<keyword evidence="3" id="KW-0812">Transmembrane</keyword>
<dbReference type="EMBL" id="CP149822">
    <property type="protein sequence ID" value="WZN40966.1"/>
    <property type="molecule type" value="Genomic_DNA"/>
</dbReference>
<evidence type="ECO:0000256" key="3">
    <source>
        <dbReference type="ARBA" id="ARBA00022692"/>
    </source>
</evidence>
<keyword evidence="2" id="KW-1134">Transmembrane beta strand</keyword>
<evidence type="ECO:0000313" key="7">
    <source>
        <dbReference type="Proteomes" id="UP001485459"/>
    </source>
</evidence>
<comment type="subcellular location">
    <subcellularLocation>
        <location evidence="1">Cell outer membrane</location>
    </subcellularLocation>
</comment>
<keyword evidence="4" id="KW-0472">Membrane</keyword>
<dbReference type="RefSeq" id="WP_341835829.1">
    <property type="nucleotide sequence ID" value="NZ_CP149822.1"/>
</dbReference>
<evidence type="ECO:0000256" key="2">
    <source>
        <dbReference type="ARBA" id="ARBA00022452"/>
    </source>
</evidence>
<evidence type="ECO:0000256" key="1">
    <source>
        <dbReference type="ARBA" id="ARBA00004442"/>
    </source>
</evidence>
<evidence type="ECO:0000256" key="5">
    <source>
        <dbReference type="ARBA" id="ARBA00023237"/>
    </source>
</evidence>
<dbReference type="PANTHER" id="PTHR30026">
    <property type="entry name" value="OUTER MEMBRANE PROTEIN TOLC"/>
    <property type="match status" value="1"/>
</dbReference>
<evidence type="ECO:0000313" key="6">
    <source>
        <dbReference type="EMBL" id="WZN40966.1"/>
    </source>
</evidence>
<sequence>MNPSARLITTFLCLLAGHTGSVRAQSGELKLEDCFRLARHKNLAVEQARRSLNARQYHLEAEQATYFPKIDLLAGYNYLSRPLEVNLQQVKDGIVQGSSSQSVNTANTVFKEITGSDLPQNVQDVVYKASENIINTFYPDYNPALSKQSYFTAALALRQPIYLGGKLATARNIARAEYDAGIVNLELVEKQMDFMLAAAYIKILYVNAMMASQARIVTAMERNERHAASLVKNEIIPPYQRNWATVALTYARSRMHNLELEKINGLVELKRLMQLPQDTPLLITDTLRYARIADAAPPPGFWKGNPAWKAVDTKTALAETSVKASKSLQLPNIFGIASLNLYQRDLPVTTPPWLVGVEMQWNLFSGFSREKRVKATKQLVEEARIASDNTQALLEASATVVRNKVTVLERDMQSLLQARDQAQLTTTQVQERLAEQLASVKEVNEALLVEEELGKAYYTSLFAYLLAAAEYYNILGIPQQISALIQ</sequence>
<dbReference type="Proteomes" id="UP001485459">
    <property type="component" value="Chromosome"/>
</dbReference>
<accession>A0ABZ2YMH0</accession>
<keyword evidence="7" id="KW-1185">Reference proteome</keyword>
<dbReference type="SUPFAM" id="SSF56954">
    <property type="entry name" value="Outer membrane efflux proteins (OEP)"/>
    <property type="match status" value="1"/>
</dbReference>
<protein>
    <submittedName>
        <fullName evidence="6">TolC family protein</fullName>
    </submittedName>
</protein>
<name>A0ABZ2YMH0_9BACT</name>
<evidence type="ECO:0000256" key="4">
    <source>
        <dbReference type="ARBA" id="ARBA00023136"/>
    </source>
</evidence>
<gene>
    <name evidence="6" type="ORF">WJU16_23675</name>
</gene>
<dbReference type="PANTHER" id="PTHR30026:SF5">
    <property type="entry name" value="ABC-TYPE EFFLUX SYSTEM SECRETIN COMPONENT"/>
    <property type="match status" value="1"/>
</dbReference>